<comment type="caution">
    <text evidence="1">The sequence shown here is derived from an EMBL/GenBank/DDBJ whole genome shotgun (WGS) entry which is preliminary data.</text>
</comment>
<sequence>MKDDGDNACVYWLGFKDALVRKLGLNSRCEASLAKLAKDVVKPNLTYLRFKVMKVKQMGKRLKLESKDLKYVDYA</sequence>
<accession>A0A6L2M9I3</accession>
<dbReference type="EMBL" id="BKCJ010005893">
    <property type="protein sequence ID" value="GEU69214.1"/>
    <property type="molecule type" value="Genomic_DNA"/>
</dbReference>
<dbReference type="AlphaFoldDB" id="A0A6L2M9I3"/>
<gene>
    <name evidence="1" type="ORF">Tci_041192</name>
</gene>
<organism evidence="1">
    <name type="scientific">Tanacetum cinerariifolium</name>
    <name type="common">Dalmatian daisy</name>
    <name type="synonym">Chrysanthemum cinerariifolium</name>
    <dbReference type="NCBI Taxonomy" id="118510"/>
    <lineage>
        <taxon>Eukaryota</taxon>
        <taxon>Viridiplantae</taxon>
        <taxon>Streptophyta</taxon>
        <taxon>Embryophyta</taxon>
        <taxon>Tracheophyta</taxon>
        <taxon>Spermatophyta</taxon>
        <taxon>Magnoliopsida</taxon>
        <taxon>eudicotyledons</taxon>
        <taxon>Gunneridae</taxon>
        <taxon>Pentapetalae</taxon>
        <taxon>asterids</taxon>
        <taxon>campanulids</taxon>
        <taxon>Asterales</taxon>
        <taxon>Asteraceae</taxon>
        <taxon>Asteroideae</taxon>
        <taxon>Anthemideae</taxon>
        <taxon>Anthemidinae</taxon>
        <taxon>Tanacetum</taxon>
    </lineage>
</organism>
<proteinExistence type="predicted"/>
<protein>
    <submittedName>
        <fullName evidence="1">Uncharacterized protein</fullName>
    </submittedName>
</protein>
<reference evidence="1" key="1">
    <citation type="journal article" date="2019" name="Sci. Rep.">
        <title>Draft genome of Tanacetum cinerariifolium, the natural source of mosquito coil.</title>
        <authorList>
            <person name="Yamashiro T."/>
            <person name="Shiraishi A."/>
            <person name="Satake H."/>
            <person name="Nakayama K."/>
        </authorList>
    </citation>
    <scope>NUCLEOTIDE SEQUENCE</scope>
</reference>
<evidence type="ECO:0000313" key="1">
    <source>
        <dbReference type="EMBL" id="GEU69214.1"/>
    </source>
</evidence>
<name>A0A6L2M9I3_TANCI</name>